<evidence type="ECO:0000256" key="2">
    <source>
        <dbReference type="ARBA" id="ARBA00022679"/>
    </source>
</evidence>
<dbReference type="Gene3D" id="3.40.50.300">
    <property type="entry name" value="P-loop containing nucleotide triphosphate hydrolases"/>
    <property type="match status" value="1"/>
</dbReference>
<comment type="similarity">
    <text evidence="1 5">Belongs to the adenylate kinase family.</text>
</comment>
<reference evidence="8" key="1">
    <citation type="submission" date="2023-10" db="EMBL/GenBank/DDBJ databases">
        <authorList>
            <person name="Chen Y."/>
            <person name="Shah S."/>
            <person name="Dougan E. K."/>
            <person name="Thang M."/>
            <person name="Chan C."/>
        </authorList>
    </citation>
    <scope>NUCLEOTIDE SEQUENCE [LARGE SCALE GENOMIC DNA]</scope>
</reference>
<dbReference type="Proteomes" id="UP001189429">
    <property type="component" value="Unassembled WGS sequence"/>
</dbReference>
<organism evidence="8 9">
    <name type="scientific">Prorocentrum cordatum</name>
    <dbReference type="NCBI Taxonomy" id="2364126"/>
    <lineage>
        <taxon>Eukaryota</taxon>
        <taxon>Sar</taxon>
        <taxon>Alveolata</taxon>
        <taxon>Dinophyceae</taxon>
        <taxon>Prorocentrales</taxon>
        <taxon>Prorocentraceae</taxon>
        <taxon>Prorocentrum</taxon>
    </lineage>
</organism>
<feature type="region of interest" description="Disordered" evidence="6">
    <location>
        <begin position="253"/>
        <end position="293"/>
    </location>
</feature>
<dbReference type="InterPro" id="IPR033690">
    <property type="entry name" value="Adenylat_kinase_CS"/>
</dbReference>
<evidence type="ECO:0000256" key="6">
    <source>
        <dbReference type="SAM" id="MobiDB-lite"/>
    </source>
</evidence>
<dbReference type="InterPro" id="IPR006259">
    <property type="entry name" value="Adenyl_kin_sub"/>
</dbReference>
<evidence type="ECO:0000313" key="9">
    <source>
        <dbReference type="Proteomes" id="UP001189429"/>
    </source>
</evidence>
<keyword evidence="3" id="KW-0547">Nucleotide-binding</keyword>
<keyword evidence="9" id="KW-1185">Reference proteome</keyword>
<evidence type="ECO:0000256" key="5">
    <source>
        <dbReference type="RuleBase" id="RU003330"/>
    </source>
</evidence>
<evidence type="ECO:0000313" key="8">
    <source>
        <dbReference type="EMBL" id="CAK0834947.1"/>
    </source>
</evidence>
<comment type="caution">
    <text evidence="8">The sequence shown here is derived from an EMBL/GenBank/DDBJ whole genome shotgun (WGS) entry which is preliminary data.</text>
</comment>
<feature type="domain" description="Adenylate kinase active site lid" evidence="7">
    <location>
        <begin position="241"/>
        <end position="286"/>
    </location>
</feature>
<dbReference type="InterPro" id="IPR036193">
    <property type="entry name" value="ADK_active_lid_dom_sf"/>
</dbReference>
<dbReference type="NCBIfam" id="TIGR01351">
    <property type="entry name" value="adk"/>
    <property type="match status" value="1"/>
</dbReference>
<protein>
    <recommendedName>
        <fullName evidence="7">Adenylate kinase active site lid domain-containing protein</fullName>
    </recommendedName>
</protein>
<dbReference type="Pfam" id="PF00406">
    <property type="entry name" value="ADK"/>
    <property type="match status" value="1"/>
</dbReference>
<dbReference type="CDD" id="cd01428">
    <property type="entry name" value="ADK"/>
    <property type="match status" value="1"/>
</dbReference>
<evidence type="ECO:0000256" key="3">
    <source>
        <dbReference type="ARBA" id="ARBA00022741"/>
    </source>
</evidence>
<dbReference type="PANTHER" id="PTHR23359">
    <property type="entry name" value="NUCLEOTIDE KINASE"/>
    <property type="match status" value="1"/>
</dbReference>
<proteinExistence type="inferred from homology"/>
<dbReference type="SUPFAM" id="SSF52540">
    <property type="entry name" value="P-loop containing nucleoside triphosphate hydrolases"/>
    <property type="match status" value="1"/>
</dbReference>
<accession>A0ABN9SSH6</accession>
<gene>
    <name evidence="8" type="ORF">PCOR1329_LOCUS32190</name>
</gene>
<dbReference type="InterPro" id="IPR000850">
    <property type="entry name" value="Adenylat/UMP-CMP_kin"/>
</dbReference>
<evidence type="ECO:0000259" key="7">
    <source>
        <dbReference type="Pfam" id="PF05191"/>
    </source>
</evidence>
<dbReference type="HAMAP" id="MF_00235">
    <property type="entry name" value="Adenylate_kinase_Adk"/>
    <property type="match status" value="1"/>
</dbReference>
<dbReference type="InterPro" id="IPR027417">
    <property type="entry name" value="P-loop_NTPase"/>
</dbReference>
<dbReference type="InterPro" id="IPR007862">
    <property type="entry name" value="Adenylate_kinase_lid-dom"/>
</dbReference>
<dbReference type="PROSITE" id="PS00113">
    <property type="entry name" value="ADENYLATE_KINASE"/>
    <property type="match status" value="1"/>
</dbReference>
<sequence>MVDLFGLAMICGVRSARLAPSSELLGAQHSNVLRRLSFDFAARLRTCTSRVADAGERPSSGAARPRAVPARAITDWCRASKHNIPFPLSVSRRHFLPSCCHVLLLLPVDCSRSSPILSSESSSLVLFGPGESLFMSIKPLSMLSTGDMLREAVAKGTEVGLKAKEVMAAGKLVSDDIVVGIIRERIQASDCRNGFILDGFPRTVAQAVALDEMLKETSERVGIVVELNIPDEVLFERITGRWIHKASGRSYHTKFNPPKSYDGKSAPSAENMRDDETGDALMQRPDDTTDALPNRLKSYHAETEPVLSHYRGVAGCRVSLVNANQAMEVVWKDMETALAKSSA</sequence>
<keyword evidence="4 5" id="KW-0418">Kinase</keyword>
<dbReference type="SUPFAM" id="SSF57774">
    <property type="entry name" value="Microbial and mitochondrial ADK, insert 'zinc finger' domain"/>
    <property type="match status" value="1"/>
</dbReference>
<name>A0ABN9SSH6_9DINO</name>
<keyword evidence="2 5" id="KW-0808">Transferase</keyword>
<evidence type="ECO:0000256" key="1">
    <source>
        <dbReference type="ARBA" id="ARBA00007220"/>
    </source>
</evidence>
<dbReference type="PRINTS" id="PR00094">
    <property type="entry name" value="ADENYLTKNASE"/>
</dbReference>
<dbReference type="EMBL" id="CAUYUJ010012958">
    <property type="protein sequence ID" value="CAK0834947.1"/>
    <property type="molecule type" value="Genomic_DNA"/>
</dbReference>
<dbReference type="Pfam" id="PF05191">
    <property type="entry name" value="ADK_lid"/>
    <property type="match status" value="1"/>
</dbReference>
<evidence type="ECO:0000256" key="4">
    <source>
        <dbReference type="ARBA" id="ARBA00022777"/>
    </source>
</evidence>